<name>A0A1A5YQ65_9BACL</name>
<protein>
    <submittedName>
        <fullName evidence="1">Uncharacterized protein</fullName>
    </submittedName>
</protein>
<comment type="caution">
    <text evidence="1">The sequence shown here is derived from an EMBL/GenBank/DDBJ whole genome shotgun (WGS) entry which is preliminary data.</text>
</comment>
<dbReference type="AlphaFoldDB" id="A0A1A5YQ65"/>
<evidence type="ECO:0000313" key="1">
    <source>
        <dbReference type="EMBL" id="OBR67756.1"/>
    </source>
</evidence>
<proteinExistence type="predicted"/>
<sequence length="153" mass="16270">MASPLVQWYDITNATQKTEWQIGVVDAGSVSNEHTFLIWNNRGVNSDVSDMTNCTITTKDVLGSNTGEVVVNKWIEARVDSLNETVYTPIGGTTTKLVQAGGAAGAARIKGTANNGSLTAVVNYAKISLHANVPATATAGNFTFLTRIAYQFT</sequence>
<dbReference type="Proteomes" id="UP000092024">
    <property type="component" value="Unassembled WGS sequence"/>
</dbReference>
<reference evidence="1 2" key="1">
    <citation type="submission" date="2016-05" db="EMBL/GenBank/DDBJ databases">
        <title>Paenibacillus oryzae. sp. nov., isolated from the rice root.</title>
        <authorList>
            <person name="Zhang J."/>
            <person name="Zhang X."/>
        </authorList>
    </citation>
    <scope>NUCLEOTIDE SEQUENCE [LARGE SCALE GENOMIC DNA]</scope>
    <source>
        <strain evidence="1 2">1DrF-4</strain>
    </source>
</reference>
<accession>A0A1A5YQ65</accession>
<dbReference type="STRING" id="1844972.A7K91_08455"/>
<evidence type="ECO:0000313" key="2">
    <source>
        <dbReference type="Proteomes" id="UP000092024"/>
    </source>
</evidence>
<dbReference type="RefSeq" id="WP_068680089.1">
    <property type="nucleotide sequence ID" value="NZ_LYPA01000031.1"/>
</dbReference>
<keyword evidence="2" id="KW-1185">Reference proteome</keyword>
<dbReference type="EMBL" id="LYPA01000031">
    <property type="protein sequence ID" value="OBR67756.1"/>
    <property type="molecule type" value="Genomic_DNA"/>
</dbReference>
<dbReference type="OrthoDB" id="2732048at2"/>
<organism evidence="1 2">
    <name type="scientific">Paenibacillus oryzae</name>
    <dbReference type="NCBI Taxonomy" id="1844972"/>
    <lineage>
        <taxon>Bacteria</taxon>
        <taxon>Bacillati</taxon>
        <taxon>Bacillota</taxon>
        <taxon>Bacilli</taxon>
        <taxon>Bacillales</taxon>
        <taxon>Paenibacillaceae</taxon>
        <taxon>Paenibacillus</taxon>
    </lineage>
</organism>
<gene>
    <name evidence="1" type="ORF">A7K91_08455</name>
</gene>